<evidence type="ECO:0000256" key="1">
    <source>
        <dbReference type="ARBA" id="ARBA00010333"/>
    </source>
</evidence>
<feature type="domain" description="Solute-binding protein family 3/N-terminal" evidence="5">
    <location>
        <begin position="40"/>
        <end position="270"/>
    </location>
</feature>
<evidence type="ECO:0000313" key="7">
    <source>
        <dbReference type="Proteomes" id="UP000242636"/>
    </source>
</evidence>
<evidence type="ECO:0000313" key="6">
    <source>
        <dbReference type="EMBL" id="OOV34118.1"/>
    </source>
</evidence>
<dbReference type="InterPro" id="IPR051455">
    <property type="entry name" value="Bact_solute-bind_prot3"/>
</dbReference>
<feature type="signal peptide" evidence="4">
    <location>
        <begin position="1"/>
        <end position="24"/>
    </location>
</feature>
<dbReference type="PANTHER" id="PTHR30085">
    <property type="entry name" value="AMINO ACID ABC TRANSPORTER PERMEASE"/>
    <property type="match status" value="1"/>
</dbReference>
<keyword evidence="2" id="KW-0813">Transport</keyword>
<sequence>MLAKSFKRFVIAPLLLTLASCATAPEDKVSLLDQVQSRGELRCGISGTLPGFSYLNDDGSYTGLDVDICRAVAAATVGDADKVDYTQLTAAQRFTALSSGEIDLLSRNTTQTLSRDSAGGNGLTFAPVIFYDGQGILVRRDRGVTTLEGLANQTVCVGSGTTTERNLNDVMQTRGIPYEALKFEQAPDRDQAYLNGSCAAVTADRSALNSSRSGFPSPDDHVILEESLSKEPLAPATVDGDDTWADAVRWVVYGLMEAEERGITQDNVADYVASATSGEQEENASLRRFLGIEGDLGTKLGLPNDFVVQAVEAVGNYGEIYGRHLGPDTRTAIPRGLNESHVNGGLHYAPPFN</sequence>
<comment type="similarity">
    <text evidence="1">Belongs to the bacterial solute-binding protein 3 family.</text>
</comment>
<accession>A0A1T1D051</accession>
<feature type="chain" id="PRO_5012278329" evidence="4">
    <location>
        <begin position="25"/>
        <end position="353"/>
    </location>
</feature>
<evidence type="ECO:0000256" key="3">
    <source>
        <dbReference type="ARBA" id="ARBA00022729"/>
    </source>
</evidence>
<proteinExistence type="inferred from homology"/>
<comment type="caution">
    <text evidence="6">The sequence shown here is derived from an EMBL/GenBank/DDBJ whole genome shotgun (WGS) entry which is preliminary data.</text>
</comment>
<dbReference type="EMBL" id="MWLD01000044">
    <property type="protein sequence ID" value="OOV34118.1"/>
    <property type="molecule type" value="Genomic_DNA"/>
</dbReference>
<dbReference type="SMART" id="SM00062">
    <property type="entry name" value="PBPb"/>
    <property type="match status" value="1"/>
</dbReference>
<dbReference type="Gene3D" id="3.40.190.10">
    <property type="entry name" value="Periplasmic binding protein-like II"/>
    <property type="match status" value="2"/>
</dbReference>
<dbReference type="PANTHER" id="PTHR30085:SF7">
    <property type="entry name" value="AMINO-ACID ABC TRANSPORTER-BINDING PROTEIN YHDW-RELATED"/>
    <property type="match status" value="1"/>
</dbReference>
<dbReference type="CDD" id="cd13692">
    <property type="entry name" value="PBP2_BztA"/>
    <property type="match status" value="1"/>
</dbReference>
<keyword evidence="7" id="KW-1185">Reference proteome</keyword>
<dbReference type="SUPFAM" id="SSF53850">
    <property type="entry name" value="Periplasmic binding protein-like II"/>
    <property type="match status" value="1"/>
</dbReference>
<dbReference type="AlphaFoldDB" id="A0A1T1D051"/>
<dbReference type="Pfam" id="PF00497">
    <property type="entry name" value="SBP_bac_3"/>
    <property type="match status" value="1"/>
</dbReference>
<gene>
    <name evidence="6" type="ORF">BV61_03330</name>
</gene>
<evidence type="ECO:0000256" key="4">
    <source>
        <dbReference type="SAM" id="SignalP"/>
    </source>
</evidence>
<dbReference type="Proteomes" id="UP000242636">
    <property type="component" value="Unassembled WGS sequence"/>
</dbReference>
<protein>
    <submittedName>
        <fullName evidence="6">Amino acid ABC transporter substrate-binding protein</fullName>
    </submittedName>
</protein>
<dbReference type="PROSITE" id="PS51257">
    <property type="entry name" value="PROKAR_LIPOPROTEIN"/>
    <property type="match status" value="1"/>
</dbReference>
<evidence type="ECO:0000256" key="2">
    <source>
        <dbReference type="ARBA" id="ARBA00022448"/>
    </source>
</evidence>
<reference evidence="6 7" key="1">
    <citation type="submission" date="2017-02" db="EMBL/GenBank/DDBJ databases">
        <title>Draft Genome Sequences of 'Candidatus Synechococcus spongiarum', Cyanobacterial Symbionts of the Mediterranean Sponge Aplysina aerophoba from two locations.</title>
        <authorList>
            <person name="Slaby B.M."/>
            <person name="Hentschel U."/>
        </authorList>
    </citation>
    <scope>NUCLEOTIDE SEQUENCE [LARGE SCALE GENOMIC DNA]</scope>
    <source>
        <strain evidence="6">LMB bulk15M</strain>
    </source>
</reference>
<keyword evidence="3 4" id="KW-0732">Signal</keyword>
<dbReference type="InterPro" id="IPR001638">
    <property type="entry name" value="Solute-binding_3/MltF_N"/>
</dbReference>
<name>A0A1T1D051_9SYNE</name>
<organism evidence="6 7">
    <name type="scientific">Candidatus Synechococcus spongiarum LMB bulk15M</name>
    <dbReference type="NCBI Taxonomy" id="1943582"/>
    <lineage>
        <taxon>Bacteria</taxon>
        <taxon>Bacillati</taxon>
        <taxon>Cyanobacteriota</taxon>
        <taxon>Cyanophyceae</taxon>
        <taxon>Synechococcales</taxon>
        <taxon>Synechococcaceae</taxon>
        <taxon>Synechococcus</taxon>
    </lineage>
</organism>
<evidence type="ECO:0000259" key="5">
    <source>
        <dbReference type="SMART" id="SM00062"/>
    </source>
</evidence>
<dbReference type="GO" id="GO:0006865">
    <property type="term" value="P:amino acid transport"/>
    <property type="evidence" value="ECO:0007669"/>
    <property type="project" value="TreeGrafter"/>
</dbReference>